<accession>A0A4V1G4C7</accession>
<dbReference type="EMBL" id="CP040396">
    <property type="protein sequence ID" value="QCT04234.1"/>
    <property type="molecule type" value="Genomic_DNA"/>
</dbReference>
<evidence type="ECO:0000313" key="1">
    <source>
        <dbReference type="EMBL" id="QCT04234.1"/>
    </source>
</evidence>
<dbReference type="Proteomes" id="UP000300879">
    <property type="component" value="Chromosome"/>
</dbReference>
<keyword evidence="2" id="KW-1185">Reference proteome</keyword>
<gene>
    <name evidence="1" type="ORF">E6C60_3524</name>
</gene>
<protein>
    <submittedName>
        <fullName evidence="1">Uncharacterized protein</fullName>
    </submittedName>
</protein>
<name>A0A4V1G4C7_9BACL</name>
<evidence type="ECO:0000313" key="2">
    <source>
        <dbReference type="Proteomes" id="UP000300879"/>
    </source>
</evidence>
<dbReference type="KEGG" id="palo:E6C60_3524"/>
<proteinExistence type="predicted"/>
<dbReference type="AlphaFoldDB" id="A0A4V1G4C7"/>
<sequence>MKTDFLPLVEGSLDQRHESAAAGKTSCEKTSRESSAAWLQLLRHSCIPQPWRVRLELRRIDK</sequence>
<dbReference type="RefSeq" id="WP_138226977.1">
    <property type="nucleotide sequence ID" value="NZ_CP040396.1"/>
</dbReference>
<reference evidence="1 2" key="1">
    <citation type="submission" date="2019-05" db="EMBL/GenBank/DDBJ databases">
        <authorList>
            <person name="Chen C."/>
        </authorList>
    </citation>
    <scope>NUCLEOTIDE SEQUENCE [LARGE SCALE GENOMIC DNA]</scope>
    <source>
        <strain evidence="1 2">HB172198</strain>
    </source>
</reference>
<organism evidence="1 2">
    <name type="scientific">Paenibacillus algicola</name>
    <dbReference type="NCBI Taxonomy" id="2565926"/>
    <lineage>
        <taxon>Bacteria</taxon>
        <taxon>Bacillati</taxon>
        <taxon>Bacillota</taxon>
        <taxon>Bacilli</taxon>
        <taxon>Bacillales</taxon>
        <taxon>Paenibacillaceae</taxon>
        <taxon>Paenibacillus</taxon>
    </lineage>
</organism>